<dbReference type="Pfam" id="PF01565">
    <property type="entry name" value="FAD_binding_4"/>
    <property type="match status" value="1"/>
</dbReference>
<dbReference type="Pfam" id="PF04548">
    <property type="entry name" value="AIG1"/>
    <property type="match status" value="1"/>
</dbReference>
<dbReference type="Gene3D" id="3.30.465.10">
    <property type="match status" value="1"/>
</dbReference>
<sequence length="607" mass="68810">MTEIRNILLVGSTGKGKSALANVITETNEFEESTNRIRGTEEPKSEEFVHEGTKYRIIDTVGIGDSTRSAGEILSKLEEKADIISEAKLFFDDKITDFTTIVCTNFSDFEDYEACEKDRKIFREETEKFSKQLSRTVIIYVDNPPAKGRYLQISKGSREASRKILLTHLKTCQEIYRPELLAKFSKMVDEFNSILEEINKATINVDFHLNNCINYLKEIIIKREKVIEMIEERKEEVKEYMKQRGFVSTLGHSAILCGKALTISGFWFPLVFVPGVILSTSGWLTVTGSDSASIVKENDAYRIFEKCLAEDEVKSKMLENSQIMLNEAVGKFKEIDFRFNNLEYRKHEIDRKKIDVVKEGLATVRAAVEAFCKIVPSPLSFYCIYRDRMEAENRTSVEDMETAIKNWNESLITFKEKEQPLNIEYEKISWCKVEMAKLLPTTIEIPNPAVYKSVTVSSNKDLVIRSAKPIEIKTWENWNGAIHISPKAIFKPSTLEDLIYINYLVIVTNLNQITIQKHGWTVTAEAGTSLYDLDKALRNHDPPLTLDSETVPDIVRVSGVITVGAHGGKISSGTMSDQLCSMKIVTGSGEVCEFNDEISKSEFNAAK</sequence>
<dbReference type="SUPFAM" id="SSF52540">
    <property type="entry name" value="P-loop containing nucleoside triphosphate hydrolases"/>
    <property type="match status" value="1"/>
</dbReference>
<organism evidence="3 4">
    <name type="scientific">Dentiscutata erythropus</name>
    <dbReference type="NCBI Taxonomy" id="1348616"/>
    <lineage>
        <taxon>Eukaryota</taxon>
        <taxon>Fungi</taxon>
        <taxon>Fungi incertae sedis</taxon>
        <taxon>Mucoromycota</taxon>
        <taxon>Glomeromycotina</taxon>
        <taxon>Glomeromycetes</taxon>
        <taxon>Diversisporales</taxon>
        <taxon>Gigasporaceae</taxon>
        <taxon>Dentiscutata</taxon>
    </lineage>
</organism>
<dbReference type="InterPro" id="IPR010031">
    <property type="entry name" value="FAD_lactone_oxidase-like"/>
</dbReference>
<reference evidence="3" key="1">
    <citation type="submission" date="2021-06" db="EMBL/GenBank/DDBJ databases">
        <authorList>
            <person name="Kallberg Y."/>
            <person name="Tangrot J."/>
            <person name="Rosling A."/>
        </authorList>
    </citation>
    <scope>NUCLEOTIDE SEQUENCE</scope>
    <source>
        <strain evidence="3">MA453B</strain>
    </source>
</reference>
<dbReference type="GO" id="GO:0005525">
    <property type="term" value="F:GTP binding"/>
    <property type="evidence" value="ECO:0007669"/>
    <property type="project" value="InterPro"/>
</dbReference>
<dbReference type="GO" id="GO:0016899">
    <property type="term" value="F:oxidoreductase activity, acting on the CH-OH group of donors, oxygen as acceptor"/>
    <property type="evidence" value="ECO:0007669"/>
    <property type="project" value="InterPro"/>
</dbReference>
<name>A0A9N9B0R8_9GLOM</name>
<evidence type="ECO:0000259" key="2">
    <source>
        <dbReference type="PROSITE" id="PS51387"/>
    </source>
</evidence>
<proteinExistence type="predicted"/>
<dbReference type="PANTHER" id="PTHR43762:SF1">
    <property type="entry name" value="D-ARABINONO-1,4-LACTONE OXIDASE"/>
    <property type="match status" value="1"/>
</dbReference>
<evidence type="ECO:0000256" key="1">
    <source>
        <dbReference type="ARBA" id="ARBA00022741"/>
    </source>
</evidence>
<comment type="caution">
    <text evidence="3">The sequence shown here is derived from an EMBL/GenBank/DDBJ whole genome shotgun (WGS) entry which is preliminary data.</text>
</comment>
<dbReference type="InterPro" id="IPR006703">
    <property type="entry name" value="G_AIG1"/>
</dbReference>
<keyword evidence="4" id="KW-1185">Reference proteome</keyword>
<keyword evidence="1" id="KW-0547">Nucleotide-binding</keyword>
<dbReference type="AlphaFoldDB" id="A0A9N9B0R8"/>
<dbReference type="Proteomes" id="UP000789405">
    <property type="component" value="Unassembled WGS sequence"/>
</dbReference>
<dbReference type="InterPro" id="IPR036318">
    <property type="entry name" value="FAD-bd_PCMH-like_sf"/>
</dbReference>
<protein>
    <submittedName>
        <fullName evidence="3">24988_t:CDS:1</fullName>
    </submittedName>
</protein>
<feature type="non-terminal residue" evidence="3">
    <location>
        <position position="607"/>
    </location>
</feature>
<dbReference type="InterPro" id="IPR006094">
    <property type="entry name" value="Oxid_FAD_bind_N"/>
</dbReference>
<dbReference type="SUPFAM" id="SSF56176">
    <property type="entry name" value="FAD-binding/transporter-associated domain-like"/>
    <property type="match status" value="1"/>
</dbReference>
<dbReference type="PANTHER" id="PTHR43762">
    <property type="entry name" value="L-GULONOLACTONE OXIDASE"/>
    <property type="match status" value="1"/>
</dbReference>
<dbReference type="InterPro" id="IPR016169">
    <property type="entry name" value="FAD-bd_PCMH_sub2"/>
</dbReference>
<dbReference type="InterPro" id="IPR027417">
    <property type="entry name" value="P-loop_NTPase"/>
</dbReference>
<evidence type="ECO:0000313" key="3">
    <source>
        <dbReference type="EMBL" id="CAG8547490.1"/>
    </source>
</evidence>
<dbReference type="Gene3D" id="3.40.50.300">
    <property type="entry name" value="P-loop containing nucleotide triphosphate hydrolases"/>
    <property type="match status" value="1"/>
</dbReference>
<feature type="domain" description="FAD-binding PCMH-type" evidence="2">
    <location>
        <begin position="444"/>
        <end position="607"/>
    </location>
</feature>
<dbReference type="EMBL" id="CAJVPY010002072">
    <property type="protein sequence ID" value="CAG8547490.1"/>
    <property type="molecule type" value="Genomic_DNA"/>
</dbReference>
<accession>A0A9N9B0R8</accession>
<dbReference type="PROSITE" id="PS51387">
    <property type="entry name" value="FAD_PCMH"/>
    <property type="match status" value="1"/>
</dbReference>
<evidence type="ECO:0000313" key="4">
    <source>
        <dbReference type="Proteomes" id="UP000789405"/>
    </source>
</evidence>
<dbReference type="InterPro" id="IPR016166">
    <property type="entry name" value="FAD-bd_PCMH"/>
</dbReference>
<dbReference type="OrthoDB" id="8954335at2759"/>
<gene>
    <name evidence="3" type="ORF">DERYTH_LOCUS5104</name>
</gene>
<dbReference type="GO" id="GO:0071949">
    <property type="term" value="F:FAD binding"/>
    <property type="evidence" value="ECO:0007669"/>
    <property type="project" value="InterPro"/>
</dbReference>